<dbReference type="SUPFAM" id="SSF47240">
    <property type="entry name" value="Ferritin-like"/>
    <property type="match status" value="1"/>
</dbReference>
<feature type="region of interest" description="Disordered" evidence="3">
    <location>
        <begin position="1"/>
        <end position="30"/>
    </location>
</feature>
<dbReference type="PANTHER" id="PTHR42932">
    <property type="entry name" value="GENERAL STRESS PROTEIN 20U"/>
    <property type="match status" value="1"/>
</dbReference>
<evidence type="ECO:0000256" key="1">
    <source>
        <dbReference type="ARBA" id="ARBA00009497"/>
    </source>
</evidence>
<protein>
    <submittedName>
        <fullName evidence="5">DNA starvation/stationary phase protection protein</fullName>
    </submittedName>
</protein>
<comment type="similarity">
    <text evidence="1 2">Belongs to the Dps family.</text>
</comment>
<organism evidence="5 6">
    <name type="scientific">Microbacterium aquimaris</name>
    <dbReference type="NCBI Taxonomy" id="459816"/>
    <lineage>
        <taxon>Bacteria</taxon>
        <taxon>Bacillati</taxon>
        <taxon>Actinomycetota</taxon>
        <taxon>Actinomycetes</taxon>
        <taxon>Micrococcales</taxon>
        <taxon>Microbacteriaceae</taxon>
        <taxon>Microbacterium</taxon>
    </lineage>
</organism>
<evidence type="ECO:0000259" key="4">
    <source>
        <dbReference type="Pfam" id="PF00210"/>
    </source>
</evidence>
<gene>
    <name evidence="5" type="ORF">R2Q92_05570</name>
</gene>
<evidence type="ECO:0000256" key="3">
    <source>
        <dbReference type="SAM" id="MobiDB-lite"/>
    </source>
</evidence>
<dbReference type="EMBL" id="JAWJYN010000001">
    <property type="protein sequence ID" value="MDZ8161299.1"/>
    <property type="molecule type" value="Genomic_DNA"/>
</dbReference>
<accession>A0ABU5N5D8</accession>
<comment type="caution">
    <text evidence="5">The sequence shown here is derived from an EMBL/GenBank/DDBJ whole genome shotgun (WGS) entry which is preliminary data.</text>
</comment>
<dbReference type="PANTHER" id="PTHR42932:SF2">
    <property type="entry name" value="DNA PROTECTION DURING STARVATION PROTEIN 1"/>
    <property type="match status" value="1"/>
</dbReference>
<dbReference type="InterPro" id="IPR008331">
    <property type="entry name" value="Ferritin_DPS_dom"/>
</dbReference>
<dbReference type="PRINTS" id="PR01346">
    <property type="entry name" value="HELNAPAPROT"/>
</dbReference>
<feature type="domain" description="Ferritin/DPS" evidence="4">
    <location>
        <begin position="43"/>
        <end position="175"/>
    </location>
</feature>
<evidence type="ECO:0000313" key="6">
    <source>
        <dbReference type="Proteomes" id="UP001291912"/>
    </source>
</evidence>
<dbReference type="InterPro" id="IPR009078">
    <property type="entry name" value="Ferritin-like_SF"/>
</dbReference>
<evidence type="ECO:0000313" key="5">
    <source>
        <dbReference type="EMBL" id="MDZ8161299.1"/>
    </source>
</evidence>
<proteinExistence type="inferred from homology"/>
<name>A0ABU5N5D8_9MICO</name>
<reference evidence="5 6" key="1">
    <citation type="submission" date="2023-10" db="EMBL/GenBank/DDBJ databases">
        <title>Microbacterium xanthum sp. nov., isolated from seaweed.</title>
        <authorList>
            <person name="Lee S.D."/>
        </authorList>
    </citation>
    <scope>NUCLEOTIDE SEQUENCE [LARGE SCALE GENOMIC DNA]</scope>
    <source>
        <strain evidence="5 6">KCTC 19124</strain>
    </source>
</reference>
<dbReference type="Pfam" id="PF00210">
    <property type="entry name" value="Ferritin"/>
    <property type="match status" value="1"/>
</dbReference>
<dbReference type="CDD" id="cd01043">
    <property type="entry name" value="DPS"/>
    <property type="match status" value="1"/>
</dbReference>
<dbReference type="Proteomes" id="UP001291912">
    <property type="component" value="Unassembled WGS sequence"/>
</dbReference>
<sequence>MADSTPTKNKRRPARGGSGAGLTDEQNAESGFTASKQLSESMQKVMVDLIELSLQGKQAHWNVVGKNFRDTHLQLDEIIDAAREFTDTIAERMRALHALPDGRSDVIAETTTLPEFPQGEIDTAEVVDLMTERLEAVTGTVREVHDGIDEEDPTSADLLHEVLVRLEQLAWMVSAENRVPAKR</sequence>
<evidence type="ECO:0000256" key="2">
    <source>
        <dbReference type="RuleBase" id="RU003875"/>
    </source>
</evidence>
<dbReference type="Gene3D" id="1.20.1260.10">
    <property type="match status" value="1"/>
</dbReference>
<dbReference type="InterPro" id="IPR012347">
    <property type="entry name" value="Ferritin-like"/>
</dbReference>
<dbReference type="RefSeq" id="WP_194423935.1">
    <property type="nucleotide sequence ID" value="NZ_BAAAPT010000001.1"/>
</dbReference>
<dbReference type="InterPro" id="IPR002177">
    <property type="entry name" value="DPS_DNA-bd"/>
</dbReference>
<keyword evidence="6" id="KW-1185">Reference proteome</keyword>